<evidence type="ECO:0000313" key="3">
    <source>
        <dbReference type="Proteomes" id="UP000078532"/>
    </source>
</evidence>
<dbReference type="STRING" id="1838280.A6M21_15260"/>
<evidence type="ECO:0000313" key="2">
    <source>
        <dbReference type="EMBL" id="OAT79804.1"/>
    </source>
</evidence>
<dbReference type="OrthoDB" id="2023214at2"/>
<keyword evidence="3" id="KW-1185">Reference proteome</keyword>
<dbReference type="Proteomes" id="UP000078532">
    <property type="component" value="Unassembled WGS sequence"/>
</dbReference>
<dbReference type="SUPFAM" id="SSF55383">
    <property type="entry name" value="Copper amine oxidase, domain N"/>
    <property type="match status" value="2"/>
</dbReference>
<feature type="domain" description="Copper amine oxidase-like N-terminal" evidence="1">
    <location>
        <begin position="347"/>
        <end position="454"/>
    </location>
</feature>
<gene>
    <name evidence="2" type="ORF">A6M21_15260</name>
</gene>
<dbReference type="RefSeq" id="WP_066670985.1">
    <property type="nucleotide sequence ID" value="NZ_LYVF01000192.1"/>
</dbReference>
<dbReference type="InterPro" id="IPR036582">
    <property type="entry name" value="Mao_N_sf"/>
</dbReference>
<dbReference type="Pfam" id="PF07833">
    <property type="entry name" value="Cu_amine_oxidN1"/>
    <property type="match status" value="1"/>
</dbReference>
<reference evidence="2 3" key="1">
    <citation type="submission" date="2016-04" db="EMBL/GenBank/DDBJ databases">
        <authorList>
            <person name="Evans L.H."/>
            <person name="Alamgir A."/>
            <person name="Owens N."/>
            <person name="Weber N.D."/>
            <person name="Virtaneva K."/>
            <person name="Barbian K."/>
            <person name="Babar A."/>
            <person name="Rosenke K."/>
        </authorList>
    </citation>
    <scope>NUCLEOTIDE SEQUENCE [LARGE SCALE GENOMIC DNA]</scope>
    <source>
        <strain evidence="2 3">LMa1</strain>
    </source>
</reference>
<dbReference type="Gene3D" id="3.30.457.10">
    <property type="entry name" value="Copper amine oxidase-like, N-terminal domain"/>
    <property type="match status" value="2"/>
</dbReference>
<organism evidence="2 3">
    <name type="scientific">Desulfotomaculum copahuensis</name>
    <dbReference type="NCBI Taxonomy" id="1838280"/>
    <lineage>
        <taxon>Bacteria</taxon>
        <taxon>Bacillati</taxon>
        <taxon>Bacillota</taxon>
        <taxon>Clostridia</taxon>
        <taxon>Eubacteriales</taxon>
        <taxon>Desulfotomaculaceae</taxon>
        <taxon>Desulfotomaculum</taxon>
    </lineage>
</organism>
<name>A0A1B7LBF4_9FIRM</name>
<proteinExistence type="predicted"/>
<dbReference type="EMBL" id="LYVF01000192">
    <property type="protein sequence ID" value="OAT79804.1"/>
    <property type="molecule type" value="Genomic_DNA"/>
</dbReference>
<dbReference type="AlphaFoldDB" id="A0A1B7LBF4"/>
<protein>
    <recommendedName>
        <fullName evidence="1">Copper amine oxidase-like N-terminal domain-containing protein</fullName>
    </recommendedName>
</protein>
<dbReference type="InterPro" id="IPR012854">
    <property type="entry name" value="Cu_amine_oxidase-like_N"/>
</dbReference>
<evidence type="ECO:0000259" key="1">
    <source>
        <dbReference type="Pfam" id="PF07833"/>
    </source>
</evidence>
<comment type="caution">
    <text evidence="2">The sequence shown here is derived from an EMBL/GenBank/DDBJ whole genome shotgun (WGS) entry which is preliminary data.</text>
</comment>
<accession>A0A1B7LBF4</accession>
<sequence length="459" mass="48447">MKGKPIVVLALVILFLVILPGWSLAATVKALDMPNVVQPYNGNLGTIEIDGLYLNGPDQISVILPKGVTFMVRDPDQLISVPVFLPDTSVLNGVYQQQGPGFSNAYIDPGGMMLNFTIAPSDVPEARANSGTVLIKMPLSLVNAEPGAINVTIKDTAFQVFSGDTPVGSQMRNATTPDVIKQLDLKAGGAGTYALQITTLARGGAAGAGSNLWFDLPAHFVWQEPVLAVSGGWSKNSLSASVTQNDQGNSRLLLVINSSPAGTAQVRLDGEVDADPGATPGKIIVSYGGSDPGIGVNNTLVLGQCDPVPNTPVTTGVSSQGSSAVQPEPAIEAREIEFTSDKKSYLVNGREFSMDVAPFYQDGRLDVPVRYLAYALGIPEEGVNWDNHSQTVELQTKGISLSLTAGKDIYYANGQQKRMDTVPIVRGNRLFLPARFVAEAFGCQVGFESGTVKITGPGK</sequence>